<dbReference type="PANTHER" id="PTHR30093">
    <property type="entry name" value="GENERAL SECRETION PATHWAY PROTEIN G"/>
    <property type="match status" value="1"/>
</dbReference>
<name>A0A7C2PGR9_9PLAN</name>
<dbReference type="InterPro" id="IPR027558">
    <property type="entry name" value="Pre_pil_HX9DG_C"/>
</dbReference>
<dbReference type="AlphaFoldDB" id="A0A7C2PGR9"/>
<dbReference type="SUPFAM" id="SSF54523">
    <property type="entry name" value="Pili subunits"/>
    <property type="match status" value="1"/>
</dbReference>
<dbReference type="InterPro" id="IPR011453">
    <property type="entry name" value="DUF1559"/>
</dbReference>
<reference evidence="3" key="1">
    <citation type="journal article" date="2020" name="mSystems">
        <title>Genome- and Community-Level Interaction Insights into Carbon Utilization and Element Cycling Functions of Hydrothermarchaeota in Hydrothermal Sediment.</title>
        <authorList>
            <person name="Zhou Z."/>
            <person name="Liu Y."/>
            <person name="Xu W."/>
            <person name="Pan J."/>
            <person name="Luo Z.H."/>
            <person name="Li M."/>
        </authorList>
    </citation>
    <scope>NUCLEOTIDE SEQUENCE [LARGE SCALE GENOMIC DNA]</scope>
    <source>
        <strain evidence="3">SpSt-339</strain>
    </source>
</reference>
<protein>
    <submittedName>
        <fullName evidence="3">DUF1559 domain-containing protein</fullName>
    </submittedName>
</protein>
<keyword evidence="1" id="KW-0812">Transmembrane</keyword>
<proteinExistence type="predicted"/>
<gene>
    <name evidence="3" type="ORF">ENQ76_06885</name>
</gene>
<dbReference type="NCBIfam" id="TIGR04294">
    <property type="entry name" value="pre_pil_HX9DG"/>
    <property type="match status" value="1"/>
</dbReference>
<feature type="domain" description="DUF1559" evidence="2">
    <location>
        <begin position="57"/>
        <end position="384"/>
    </location>
</feature>
<evidence type="ECO:0000313" key="3">
    <source>
        <dbReference type="EMBL" id="HEN15177.1"/>
    </source>
</evidence>
<keyword evidence="1" id="KW-1133">Transmembrane helix</keyword>
<dbReference type="EMBL" id="DSOK01000197">
    <property type="protein sequence ID" value="HEN15177.1"/>
    <property type="molecule type" value="Genomic_DNA"/>
</dbReference>
<organism evidence="3">
    <name type="scientific">Schlesneria paludicola</name>
    <dbReference type="NCBI Taxonomy" id="360056"/>
    <lineage>
        <taxon>Bacteria</taxon>
        <taxon>Pseudomonadati</taxon>
        <taxon>Planctomycetota</taxon>
        <taxon>Planctomycetia</taxon>
        <taxon>Planctomycetales</taxon>
        <taxon>Planctomycetaceae</taxon>
        <taxon>Schlesneria</taxon>
    </lineage>
</organism>
<feature type="transmembrane region" description="Helical" evidence="1">
    <location>
        <begin position="33"/>
        <end position="56"/>
    </location>
</feature>
<keyword evidence="1" id="KW-0472">Membrane</keyword>
<dbReference type="PROSITE" id="PS00409">
    <property type="entry name" value="PROKAR_NTER_METHYL"/>
    <property type="match status" value="1"/>
</dbReference>
<comment type="caution">
    <text evidence="3">The sequence shown here is derived from an EMBL/GenBank/DDBJ whole genome shotgun (WGS) entry which is preliminary data.</text>
</comment>
<accession>A0A7C2PGR9</accession>
<dbReference type="NCBIfam" id="TIGR02532">
    <property type="entry name" value="IV_pilin_GFxxxE"/>
    <property type="match status" value="1"/>
</dbReference>
<dbReference type="InterPro" id="IPR045584">
    <property type="entry name" value="Pilin-like"/>
</dbReference>
<evidence type="ECO:0000256" key="1">
    <source>
        <dbReference type="SAM" id="Phobius"/>
    </source>
</evidence>
<dbReference type="PANTHER" id="PTHR30093:SF2">
    <property type="entry name" value="TYPE II SECRETION SYSTEM PROTEIN H"/>
    <property type="match status" value="1"/>
</dbReference>
<evidence type="ECO:0000259" key="2">
    <source>
        <dbReference type="Pfam" id="PF07596"/>
    </source>
</evidence>
<dbReference type="InterPro" id="IPR012902">
    <property type="entry name" value="N_methyl_site"/>
</dbReference>
<sequence length="410" mass="43500">MSATFPETLDMMRVHRASPKPHRGFTARPRRGFTLIELLVVISIIAVLISLIAPAVQSARKAARNLECLNNLKNLGLAIHNFASANGARLPAVESNDSMNINGATAPTQAQIRDSGYGWPVSLLQYLDRSDMYRQMDGTYFISAAEWSNIGGTCPNGAGTCSGSISGNQLNQWIKVFTCPDDQNNYKVPLGLSYAANIGFVPEALWSTTSTGGDNPYAATSISNVHHQEKVDYITAAGTAASEQQLAARASGVFWRDGSQPRVTLDDISNGDGLGQTLMLGENIQSGNWISRDTDYIGFGIPIAVNSGTPTGTANGAVGGASKGVSLSLNSGYQVWSATNDGRMNANLNAVRGAAPRPSSNHSGTVNFAFCDGASKPLNSAMDQRTYAQLLSWDGQRRGQGIVDASAFNN</sequence>
<dbReference type="Pfam" id="PF07596">
    <property type="entry name" value="SBP_bac_10"/>
    <property type="match status" value="1"/>
</dbReference>
<dbReference type="Pfam" id="PF07963">
    <property type="entry name" value="N_methyl"/>
    <property type="match status" value="1"/>
</dbReference>
<dbReference type="Gene3D" id="3.30.700.10">
    <property type="entry name" value="Glycoprotein, Type 4 Pilin"/>
    <property type="match status" value="1"/>
</dbReference>